<evidence type="ECO:0000313" key="4">
    <source>
        <dbReference type="Proteomes" id="UP001220377"/>
    </source>
</evidence>
<dbReference type="InterPro" id="IPR016181">
    <property type="entry name" value="Acyl_CoA_acyltransferase"/>
</dbReference>
<dbReference type="RefSeq" id="WP_274261397.1">
    <property type="nucleotide sequence ID" value="NZ_CP117884.1"/>
</dbReference>
<reference evidence="3 4" key="1">
    <citation type="submission" date="2023-02" db="EMBL/GenBank/DDBJ databases">
        <title>Genome sequence of Lacticaseibacillus sp. KACC 23028.</title>
        <authorList>
            <person name="Kim S."/>
            <person name="Heo J."/>
            <person name="Kwon S.-W."/>
        </authorList>
    </citation>
    <scope>NUCLEOTIDE SEQUENCE [LARGE SCALE GENOMIC DNA]</scope>
    <source>
        <strain evidence="3 4">KACC 23028</strain>
    </source>
</reference>
<protein>
    <submittedName>
        <fullName evidence="3">GNAT family N-acetyltransferase</fullName>
    </submittedName>
</protein>
<feature type="domain" description="N-acetyltransferase" evidence="2">
    <location>
        <begin position="2"/>
        <end position="91"/>
    </location>
</feature>
<dbReference type="InterPro" id="IPR045057">
    <property type="entry name" value="Gcn5-rel_NAT"/>
</dbReference>
<dbReference type="SUPFAM" id="SSF55729">
    <property type="entry name" value="Acyl-CoA N-acyltransferases (Nat)"/>
    <property type="match status" value="1"/>
</dbReference>
<dbReference type="Gene3D" id="3.40.630.30">
    <property type="match status" value="1"/>
</dbReference>
<dbReference type="PANTHER" id="PTHR31435">
    <property type="entry name" value="PROTEIN NATD1"/>
    <property type="match status" value="1"/>
</dbReference>
<dbReference type="CDD" id="cd04301">
    <property type="entry name" value="NAT_SF"/>
    <property type="match status" value="1"/>
</dbReference>
<evidence type="ECO:0000313" key="3">
    <source>
        <dbReference type="EMBL" id="WDF83324.1"/>
    </source>
</evidence>
<accession>A0ABY7WT36</accession>
<dbReference type="InterPro" id="IPR031165">
    <property type="entry name" value="GNAT_YJDJ"/>
</dbReference>
<keyword evidence="4" id="KW-1185">Reference proteome</keyword>
<dbReference type="EMBL" id="CP117884">
    <property type="protein sequence ID" value="WDF83324.1"/>
    <property type="molecule type" value="Genomic_DNA"/>
</dbReference>
<dbReference type="PANTHER" id="PTHR31435:SF10">
    <property type="entry name" value="BSR4717 PROTEIN"/>
    <property type="match status" value="1"/>
</dbReference>
<dbReference type="Proteomes" id="UP001220377">
    <property type="component" value="Chromosome"/>
</dbReference>
<sequence length="95" mass="10822">MEFQSEPGRFYMNDADDKLLAEITFSRIDDGQNVAIEHTYVDASLRGQGIAGKLVKLVVDQARDQDYKIEPLCTYARSAFVRHPEYADVLRPVRS</sequence>
<gene>
    <name evidence="3" type="ORF">PQ472_03530</name>
</gene>
<feature type="domain" description="N-acetyltransferase" evidence="1">
    <location>
        <begin position="1"/>
        <end position="95"/>
    </location>
</feature>
<dbReference type="InterPro" id="IPR000182">
    <property type="entry name" value="GNAT_dom"/>
</dbReference>
<dbReference type="Pfam" id="PF14542">
    <property type="entry name" value="Acetyltransf_CG"/>
    <property type="match status" value="1"/>
</dbReference>
<dbReference type="PROSITE" id="PS51186">
    <property type="entry name" value="GNAT"/>
    <property type="match status" value="1"/>
</dbReference>
<evidence type="ECO:0000259" key="2">
    <source>
        <dbReference type="PROSITE" id="PS51729"/>
    </source>
</evidence>
<proteinExistence type="predicted"/>
<dbReference type="PROSITE" id="PS51729">
    <property type="entry name" value="GNAT_YJDJ"/>
    <property type="match status" value="1"/>
</dbReference>
<organism evidence="3 4">
    <name type="scientific">Lacticaseibacillus pabuli</name>
    <dbReference type="NCBI Taxonomy" id="3025672"/>
    <lineage>
        <taxon>Bacteria</taxon>
        <taxon>Bacillati</taxon>
        <taxon>Bacillota</taxon>
        <taxon>Bacilli</taxon>
        <taxon>Lactobacillales</taxon>
        <taxon>Lactobacillaceae</taxon>
        <taxon>Lacticaseibacillus</taxon>
    </lineage>
</organism>
<evidence type="ECO:0000259" key="1">
    <source>
        <dbReference type="PROSITE" id="PS51186"/>
    </source>
</evidence>
<name>A0ABY7WT36_9LACO</name>